<evidence type="ECO:0000313" key="2">
    <source>
        <dbReference type="Proteomes" id="UP000008142"/>
    </source>
</evidence>
<accession>F0U930</accession>
<gene>
    <name evidence="1" type="ORF">HCEG_01186</name>
</gene>
<proteinExistence type="predicted"/>
<dbReference type="Proteomes" id="UP000008142">
    <property type="component" value="Unassembled WGS sequence"/>
</dbReference>
<dbReference type="AlphaFoldDB" id="F0U930"/>
<organism evidence="2">
    <name type="scientific">Ajellomyces capsulatus (strain H88)</name>
    <name type="common">Darling's disease fungus</name>
    <name type="synonym">Histoplasma capsulatum</name>
    <dbReference type="NCBI Taxonomy" id="544711"/>
    <lineage>
        <taxon>Eukaryota</taxon>
        <taxon>Fungi</taxon>
        <taxon>Dikarya</taxon>
        <taxon>Ascomycota</taxon>
        <taxon>Pezizomycotina</taxon>
        <taxon>Eurotiomycetes</taxon>
        <taxon>Eurotiomycetidae</taxon>
        <taxon>Onygenales</taxon>
        <taxon>Ajellomycetaceae</taxon>
        <taxon>Histoplasma</taxon>
    </lineage>
</organism>
<name>F0U930_AJEC8</name>
<dbReference type="EMBL" id="DS990636">
    <property type="protein sequence ID" value="EGC41824.1"/>
    <property type="molecule type" value="Genomic_DNA"/>
</dbReference>
<evidence type="ECO:0000313" key="1">
    <source>
        <dbReference type="EMBL" id="EGC41824.1"/>
    </source>
</evidence>
<protein>
    <submittedName>
        <fullName evidence="1">Predicted protein</fullName>
    </submittedName>
</protein>
<reference evidence="2" key="1">
    <citation type="submission" date="2008-07" db="EMBL/GenBank/DDBJ databases">
        <title>Annotation of Ajellomyces capsulatus strain H88.</title>
        <authorList>
            <person name="Champion M."/>
            <person name="Cuomo C."/>
            <person name="Ma L.-J."/>
            <person name="Henn M.R."/>
            <person name="Sil A."/>
            <person name="Goldman B."/>
            <person name="Young S.K."/>
            <person name="Kodira C.D."/>
            <person name="Zeng Q."/>
            <person name="Koehrsen M."/>
            <person name="Alvarado L."/>
            <person name="Berlin A."/>
            <person name="Borenstein D."/>
            <person name="Chen Z."/>
            <person name="Engels R."/>
            <person name="Freedman E."/>
            <person name="Gellesch M."/>
            <person name="Goldberg J."/>
            <person name="Griggs A."/>
            <person name="Gujja S."/>
            <person name="Heiman D."/>
            <person name="Hepburn T."/>
            <person name="Howarth C."/>
            <person name="Jen D."/>
            <person name="Larson L."/>
            <person name="Lewis B."/>
            <person name="Mehta T."/>
            <person name="Park D."/>
            <person name="Pearson M."/>
            <person name="Roberts A."/>
            <person name="Saif S."/>
            <person name="Shea T."/>
            <person name="Shenoy N."/>
            <person name="Sisk P."/>
            <person name="Stolte C."/>
            <person name="Sykes S."/>
            <person name="Walk T."/>
            <person name="White J."/>
            <person name="Yandava C."/>
            <person name="Klein B."/>
            <person name="McEwen J.G."/>
            <person name="Puccia R."/>
            <person name="Goldman G.H."/>
            <person name="Felipe M.S."/>
            <person name="Nino-Vega G."/>
            <person name="San-Blas G."/>
            <person name="Taylor J."/>
            <person name="Mendoza L."/>
            <person name="Galagan J."/>
            <person name="Nusbaum C."/>
            <person name="Birren B."/>
        </authorList>
    </citation>
    <scope>NUCLEOTIDE SEQUENCE [LARGE SCALE GENOMIC DNA]</scope>
    <source>
        <strain evidence="2">H88</strain>
    </source>
</reference>
<dbReference type="HOGENOM" id="CLU_1077558_0_0_1"/>
<sequence>MEWHIQMLSIMDAARHISGVFPLLPSSCCNLSQQQVSDGAGWLINVSGCINCWEIGGVEARPKYAAKKALVEFSPVILSGRVPSLVASDISKEFAGALKWFEIFKIFLLDINGSVKRRMLFLNREDMKLERGEPCIFHTESVNSSTVFLGKPKEADCSLDDGLPELARQALVIGLGRVQASDKLHTQPQVEPSWLGWFDEYYRCRWGNQRLLGHATAEKDGGGRDLIKAVVFVLRIHLSSKRNNSNNKGNSASPEAAS</sequence>